<dbReference type="InterPro" id="IPR000477">
    <property type="entry name" value="RT_dom"/>
</dbReference>
<feature type="transmembrane region" description="Helical" evidence="1">
    <location>
        <begin position="190"/>
        <end position="214"/>
    </location>
</feature>
<feature type="transmembrane region" description="Helical" evidence="1">
    <location>
        <begin position="149"/>
        <end position="170"/>
    </location>
</feature>
<dbReference type="PANTHER" id="PTHR47027">
    <property type="entry name" value="REVERSE TRANSCRIPTASE DOMAIN-CONTAINING PROTEIN"/>
    <property type="match status" value="1"/>
</dbReference>
<keyword evidence="1" id="KW-1133">Transmembrane helix</keyword>
<evidence type="ECO:0000259" key="2">
    <source>
        <dbReference type="Pfam" id="PF00078"/>
    </source>
</evidence>
<keyword evidence="1" id="KW-0472">Membrane</keyword>
<evidence type="ECO:0000313" key="3">
    <source>
        <dbReference type="EMBL" id="KAK6748970.1"/>
    </source>
</evidence>
<keyword evidence="1" id="KW-0812">Transmembrane</keyword>
<feature type="domain" description="Reverse transcriptase" evidence="2">
    <location>
        <begin position="295"/>
        <end position="370"/>
    </location>
</feature>
<dbReference type="Proteomes" id="UP001303046">
    <property type="component" value="Unassembled WGS sequence"/>
</dbReference>
<comment type="caution">
    <text evidence="3">The sequence shown here is derived from an EMBL/GenBank/DDBJ whole genome shotgun (WGS) entry which is preliminary data.</text>
</comment>
<gene>
    <name evidence="3" type="primary">Necator_chrIV.g14825</name>
    <name evidence="3" type="ORF">RB195_001530</name>
</gene>
<dbReference type="Pfam" id="PF00078">
    <property type="entry name" value="RVT_1"/>
    <property type="match status" value="1"/>
</dbReference>
<dbReference type="InterPro" id="IPR043502">
    <property type="entry name" value="DNA/RNA_pol_sf"/>
</dbReference>
<organism evidence="3 4">
    <name type="scientific">Necator americanus</name>
    <name type="common">Human hookworm</name>
    <dbReference type="NCBI Taxonomy" id="51031"/>
    <lineage>
        <taxon>Eukaryota</taxon>
        <taxon>Metazoa</taxon>
        <taxon>Ecdysozoa</taxon>
        <taxon>Nematoda</taxon>
        <taxon>Chromadorea</taxon>
        <taxon>Rhabditida</taxon>
        <taxon>Rhabditina</taxon>
        <taxon>Rhabditomorpha</taxon>
        <taxon>Strongyloidea</taxon>
        <taxon>Ancylostomatidae</taxon>
        <taxon>Bunostominae</taxon>
        <taxon>Necator</taxon>
    </lineage>
</organism>
<proteinExistence type="predicted"/>
<dbReference type="EMBL" id="JAVFWL010000004">
    <property type="protein sequence ID" value="KAK6748970.1"/>
    <property type="molecule type" value="Genomic_DNA"/>
</dbReference>
<dbReference type="PANTHER" id="PTHR47027:SF20">
    <property type="entry name" value="REVERSE TRANSCRIPTASE-LIKE PROTEIN WITH RNA-DIRECTED DNA POLYMERASE DOMAIN"/>
    <property type="match status" value="1"/>
</dbReference>
<feature type="transmembrane region" description="Helical" evidence="1">
    <location>
        <begin position="113"/>
        <end position="137"/>
    </location>
</feature>
<feature type="transmembrane region" description="Helical" evidence="1">
    <location>
        <begin position="235"/>
        <end position="260"/>
    </location>
</feature>
<name>A0ABR1DER5_NECAM</name>
<evidence type="ECO:0000313" key="4">
    <source>
        <dbReference type="Proteomes" id="UP001303046"/>
    </source>
</evidence>
<feature type="transmembrane region" description="Helical" evidence="1">
    <location>
        <begin position="35"/>
        <end position="56"/>
    </location>
</feature>
<protein>
    <recommendedName>
        <fullName evidence="2">Reverse transcriptase domain-containing protein</fullName>
    </recommendedName>
</protein>
<keyword evidence="4" id="KW-1185">Reference proteome</keyword>
<dbReference type="SUPFAM" id="SSF56672">
    <property type="entry name" value="DNA/RNA polymerases"/>
    <property type="match status" value="1"/>
</dbReference>
<evidence type="ECO:0000256" key="1">
    <source>
        <dbReference type="SAM" id="Phobius"/>
    </source>
</evidence>
<sequence length="424" mass="49083">MEPMNSKIETRNSLDIGSEKKTFDSEADYFTPLQILLLILMFGRFILAVIILLLGLRMEKDFMRSITVAIFIPMMFCEFFNIYCEVVAYINLFSLSEEQYNFIYIYFLEWTHSFLYVIYDYVHYNIVIQLILLLYCCRLAYLKEERINAFPLNTICFAVQIIPFFLSVLYYVSDGTTDTTLRILSIASRIVMITCFIVISVQIFTSFLLLCRVLPYTHSNSTDMQLRDARSRLAWTLVYLILPYIALIPFLVDAFAWLVAFSGQPGIRTMQVQAIRRYLSTNLWLPIPENLEVSLCRILCYADDVVIFAESSTKLQHVVNVVSKLAAACELRLRSDKCKQMWISSRPRTGIKVNGQPIELVNEFCYLGCTLRKNSSYERDVQQRCAKVTSAFNSLTKCLWSVPVTNEVKLRVYLSATPIMMYGS</sequence>
<feature type="transmembrane region" description="Helical" evidence="1">
    <location>
        <begin position="68"/>
        <end position="93"/>
    </location>
</feature>
<accession>A0ABR1DER5</accession>
<reference evidence="3 4" key="1">
    <citation type="submission" date="2023-08" db="EMBL/GenBank/DDBJ databases">
        <title>A Necator americanus chromosomal reference genome.</title>
        <authorList>
            <person name="Ilik V."/>
            <person name="Petrzelkova K.J."/>
            <person name="Pardy F."/>
            <person name="Fuh T."/>
            <person name="Niatou-Singa F.S."/>
            <person name="Gouil Q."/>
            <person name="Baker L."/>
            <person name="Ritchie M.E."/>
            <person name="Jex A.R."/>
            <person name="Gazzola D."/>
            <person name="Li H."/>
            <person name="Toshio Fujiwara R."/>
            <person name="Zhan B."/>
            <person name="Aroian R.V."/>
            <person name="Pafco B."/>
            <person name="Schwarz E.M."/>
        </authorList>
    </citation>
    <scope>NUCLEOTIDE SEQUENCE [LARGE SCALE GENOMIC DNA]</scope>
    <source>
        <strain evidence="3 4">Aroian</strain>
        <tissue evidence="3">Whole animal</tissue>
    </source>
</reference>